<keyword evidence="2" id="KW-1185">Reference proteome</keyword>
<evidence type="ECO:0000313" key="2">
    <source>
        <dbReference type="Proteomes" id="UP000183832"/>
    </source>
</evidence>
<name>A0A1J1IM73_9DIPT</name>
<organism evidence="1 2">
    <name type="scientific">Clunio marinus</name>
    <dbReference type="NCBI Taxonomy" id="568069"/>
    <lineage>
        <taxon>Eukaryota</taxon>
        <taxon>Metazoa</taxon>
        <taxon>Ecdysozoa</taxon>
        <taxon>Arthropoda</taxon>
        <taxon>Hexapoda</taxon>
        <taxon>Insecta</taxon>
        <taxon>Pterygota</taxon>
        <taxon>Neoptera</taxon>
        <taxon>Endopterygota</taxon>
        <taxon>Diptera</taxon>
        <taxon>Nematocera</taxon>
        <taxon>Chironomoidea</taxon>
        <taxon>Chironomidae</taxon>
        <taxon>Clunio</taxon>
    </lineage>
</organism>
<reference evidence="1 2" key="1">
    <citation type="submission" date="2015-04" db="EMBL/GenBank/DDBJ databases">
        <authorList>
            <person name="Syromyatnikov M.Y."/>
            <person name="Popov V.N."/>
        </authorList>
    </citation>
    <scope>NUCLEOTIDE SEQUENCE [LARGE SCALE GENOMIC DNA]</scope>
</reference>
<sequence length="65" mass="7569">MKKVCSNIPKMDKLNKLTQLISVLFTECFPGKLISNARNEFFKSLQTNRMLSHHVQFGTPEMKRL</sequence>
<dbReference type="EMBL" id="CVRI01000055">
    <property type="protein sequence ID" value="CRL01264.1"/>
    <property type="molecule type" value="Genomic_DNA"/>
</dbReference>
<evidence type="ECO:0000313" key="1">
    <source>
        <dbReference type="EMBL" id="CRL01264.1"/>
    </source>
</evidence>
<accession>A0A1J1IM73</accession>
<dbReference type="AlphaFoldDB" id="A0A1J1IM73"/>
<proteinExistence type="predicted"/>
<gene>
    <name evidence="1" type="ORF">CLUMA_CG014639</name>
</gene>
<dbReference type="Proteomes" id="UP000183832">
    <property type="component" value="Unassembled WGS sequence"/>
</dbReference>
<protein>
    <submittedName>
        <fullName evidence="1">CLUMA_CG014639, isoform A</fullName>
    </submittedName>
</protein>